<comment type="caution">
    <text evidence="3">The sequence shown here is derived from an EMBL/GenBank/DDBJ whole genome shotgun (WGS) entry which is preliminary data.</text>
</comment>
<keyword evidence="4" id="KW-1185">Reference proteome</keyword>
<dbReference type="InterPro" id="IPR013783">
    <property type="entry name" value="Ig-like_fold"/>
</dbReference>
<dbReference type="PROSITE" id="PS50853">
    <property type="entry name" value="FN3"/>
    <property type="match status" value="2"/>
</dbReference>
<dbReference type="SUPFAM" id="SSF52833">
    <property type="entry name" value="Thioredoxin-like"/>
    <property type="match status" value="1"/>
</dbReference>
<feature type="domain" description="Thioredoxin" evidence="2">
    <location>
        <begin position="214"/>
        <end position="354"/>
    </location>
</feature>
<dbReference type="PROSITE" id="PS51352">
    <property type="entry name" value="THIOREDOXIN_2"/>
    <property type="match status" value="1"/>
</dbReference>
<dbReference type="InterPro" id="IPR003961">
    <property type="entry name" value="FN3_dom"/>
</dbReference>
<dbReference type="GO" id="GO:0004791">
    <property type="term" value="F:thioredoxin-disulfide reductase (NADPH) activity"/>
    <property type="evidence" value="ECO:0007669"/>
    <property type="project" value="TreeGrafter"/>
</dbReference>
<reference evidence="3" key="1">
    <citation type="submission" date="2023-08" db="EMBL/GenBank/DDBJ databases">
        <authorList>
            <person name="Audoor S."/>
            <person name="Bilcke G."/>
        </authorList>
    </citation>
    <scope>NUCLEOTIDE SEQUENCE</scope>
</reference>
<dbReference type="GO" id="GO:0031397">
    <property type="term" value="P:negative regulation of protein ubiquitination"/>
    <property type="evidence" value="ECO:0007669"/>
    <property type="project" value="TreeGrafter"/>
</dbReference>
<evidence type="ECO:0000259" key="1">
    <source>
        <dbReference type="PROSITE" id="PS50853"/>
    </source>
</evidence>
<proteinExistence type="predicted"/>
<dbReference type="InterPro" id="IPR036249">
    <property type="entry name" value="Thioredoxin-like_sf"/>
</dbReference>
<dbReference type="AlphaFoldDB" id="A0AAD2G0E0"/>
<name>A0AAD2G0E0_9STRA</name>
<evidence type="ECO:0000313" key="4">
    <source>
        <dbReference type="Proteomes" id="UP001295423"/>
    </source>
</evidence>
<dbReference type="InterPro" id="IPR012336">
    <property type="entry name" value="Thioredoxin-like_fold"/>
</dbReference>
<dbReference type="Gene3D" id="2.60.40.10">
    <property type="entry name" value="Immunoglobulins"/>
    <property type="match status" value="2"/>
</dbReference>
<gene>
    <name evidence="3" type="ORF">CYCCA115_LOCUS17561</name>
</gene>
<dbReference type="GO" id="GO:0030178">
    <property type="term" value="P:negative regulation of Wnt signaling pathway"/>
    <property type="evidence" value="ECO:0007669"/>
    <property type="project" value="TreeGrafter"/>
</dbReference>
<evidence type="ECO:0000313" key="3">
    <source>
        <dbReference type="EMBL" id="CAJ1959137.1"/>
    </source>
</evidence>
<dbReference type="CDD" id="cd00063">
    <property type="entry name" value="FN3"/>
    <property type="match status" value="2"/>
</dbReference>
<feature type="domain" description="Fibronectin type-III" evidence="1">
    <location>
        <begin position="1"/>
        <end position="98"/>
    </location>
</feature>
<dbReference type="InterPro" id="IPR013766">
    <property type="entry name" value="Thioredoxin_domain"/>
</dbReference>
<dbReference type="SUPFAM" id="SSF49265">
    <property type="entry name" value="Fibronectin type III"/>
    <property type="match status" value="1"/>
</dbReference>
<dbReference type="Gene3D" id="3.40.30.10">
    <property type="entry name" value="Glutaredoxin"/>
    <property type="match status" value="1"/>
</dbReference>
<accession>A0AAD2G0E0</accession>
<sequence>MSVILVDTRSDSLTVSWPAAAAEQENVKYQLEYKSNDDSENADNDGFALLSDKLSQPQARKRNLTPGTDYFFRVKVVNDNNDAGCWMTHSEPFSCLNADQESQALEVPKVSHPGLNQTLHVSWKASAENTDAKYELQMRENQGGAEWKTIAPSLSGLEVKKKNLTSTLGYQFRVRTIGGEIETPFSPPSESMVARGLSAGIRRFFGSLENGTLLRSGQKEPVPLADALGGKEFVLLYASAHWCPPCRQFTPMLANWYKSASNRIAGGGRAAEVVFLSCDHDEDGFQGYFQQSHPWMAVDYDDDARDQIMAAIRVQGIPRLVVLSGKNGRILVDNAVGQPLDVNKWRALEKQQQQQGK</sequence>
<organism evidence="3 4">
    <name type="scientific">Cylindrotheca closterium</name>
    <dbReference type="NCBI Taxonomy" id="2856"/>
    <lineage>
        <taxon>Eukaryota</taxon>
        <taxon>Sar</taxon>
        <taxon>Stramenopiles</taxon>
        <taxon>Ochrophyta</taxon>
        <taxon>Bacillariophyta</taxon>
        <taxon>Bacillariophyceae</taxon>
        <taxon>Bacillariophycidae</taxon>
        <taxon>Bacillariales</taxon>
        <taxon>Bacillariaceae</taxon>
        <taxon>Cylindrotheca</taxon>
    </lineage>
</organism>
<protein>
    <submittedName>
        <fullName evidence="3">Uncharacterized protein</fullName>
    </submittedName>
</protein>
<dbReference type="GO" id="GO:0005634">
    <property type="term" value="C:nucleus"/>
    <property type="evidence" value="ECO:0007669"/>
    <property type="project" value="TreeGrafter"/>
</dbReference>
<dbReference type="Pfam" id="PF13905">
    <property type="entry name" value="Thioredoxin_8"/>
    <property type="match status" value="1"/>
</dbReference>
<dbReference type="PANTHER" id="PTHR46472">
    <property type="entry name" value="NUCLEOREDOXIN"/>
    <property type="match status" value="1"/>
</dbReference>
<dbReference type="InterPro" id="IPR036116">
    <property type="entry name" value="FN3_sf"/>
</dbReference>
<dbReference type="PANTHER" id="PTHR46472:SF1">
    <property type="entry name" value="NUCLEOREDOXIN"/>
    <property type="match status" value="1"/>
</dbReference>
<dbReference type="EMBL" id="CAKOGP040001980">
    <property type="protein sequence ID" value="CAJ1959137.1"/>
    <property type="molecule type" value="Genomic_DNA"/>
</dbReference>
<evidence type="ECO:0000259" key="2">
    <source>
        <dbReference type="PROSITE" id="PS51352"/>
    </source>
</evidence>
<feature type="domain" description="Fibronectin type-III" evidence="1">
    <location>
        <begin position="104"/>
        <end position="199"/>
    </location>
</feature>
<dbReference type="SMART" id="SM00060">
    <property type="entry name" value="FN3"/>
    <property type="match status" value="2"/>
</dbReference>
<dbReference type="Pfam" id="PF00041">
    <property type="entry name" value="fn3"/>
    <property type="match status" value="1"/>
</dbReference>
<dbReference type="Proteomes" id="UP001295423">
    <property type="component" value="Unassembled WGS sequence"/>
</dbReference>